<evidence type="ECO:0000259" key="3">
    <source>
        <dbReference type="Pfam" id="PF13731"/>
    </source>
</evidence>
<dbReference type="Proteomes" id="UP001596254">
    <property type="component" value="Unassembled WGS sequence"/>
</dbReference>
<feature type="chain" id="PRO_5045063531" evidence="2">
    <location>
        <begin position="31"/>
        <end position="218"/>
    </location>
</feature>
<keyword evidence="5" id="KW-1185">Reference proteome</keyword>
<dbReference type="Pfam" id="PF13731">
    <property type="entry name" value="WxL"/>
    <property type="match status" value="1"/>
</dbReference>
<keyword evidence="2" id="KW-0732">Signal</keyword>
<feature type="signal peptide" evidence="2">
    <location>
        <begin position="1"/>
        <end position="30"/>
    </location>
</feature>
<name>A0ABW1SS44_9LACO</name>
<comment type="caution">
    <text evidence="4">The sequence shown here is derived from an EMBL/GenBank/DDBJ whole genome shotgun (WGS) entry which is preliminary data.</text>
</comment>
<evidence type="ECO:0000256" key="2">
    <source>
        <dbReference type="SAM" id="SignalP"/>
    </source>
</evidence>
<evidence type="ECO:0000313" key="5">
    <source>
        <dbReference type="Proteomes" id="UP001596254"/>
    </source>
</evidence>
<dbReference type="EMBL" id="JBHSSK010000021">
    <property type="protein sequence ID" value="MFC6207335.1"/>
    <property type="molecule type" value="Genomic_DNA"/>
</dbReference>
<protein>
    <submittedName>
        <fullName evidence="4">WxL domain-containing protein</fullName>
    </submittedName>
</protein>
<accession>A0ABW1SS44</accession>
<gene>
    <name evidence="4" type="ORF">ACFP1G_07570</name>
</gene>
<feature type="region of interest" description="Disordered" evidence="1">
    <location>
        <begin position="35"/>
        <end position="63"/>
    </location>
</feature>
<sequence length="218" mass="21364">MTRRLKISLLSSLAVLGLGAGFIAAVPAVAATTDTSSTSASSSSSSSAGPTSQTTTTTAEFDTSPTAAISLDSAPNIGFGANVTPNSKENGSYKAVTADNPVQVSNPGLPSGWSVQLKNTPFTDTAGDTLGGAVLSLGAADVAAANTGNPSTAPTAGASTSLNGTGTNQIVFSAATKGGLGVWTADYGLADINLAVPAGQLGGTYTSTMTWQLSDTPQ</sequence>
<organism evidence="4 5">
    <name type="scientific">Levilactobacillus tongjiangensis</name>
    <dbReference type="NCBI Taxonomy" id="2486023"/>
    <lineage>
        <taxon>Bacteria</taxon>
        <taxon>Bacillati</taxon>
        <taxon>Bacillota</taxon>
        <taxon>Bacilli</taxon>
        <taxon>Lactobacillales</taxon>
        <taxon>Lactobacillaceae</taxon>
        <taxon>Levilactobacillus</taxon>
    </lineage>
</organism>
<evidence type="ECO:0000313" key="4">
    <source>
        <dbReference type="EMBL" id="MFC6207335.1"/>
    </source>
</evidence>
<proteinExistence type="predicted"/>
<dbReference type="RefSeq" id="WP_125691882.1">
    <property type="nucleotide sequence ID" value="NZ_JBHSSK010000021.1"/>
</dbReference>
<feature type="domain" description="WxL" evidence="3">
    <location>
        <begin position="57"/>
        <end position="217"/>
    </location>
</feature>
<evidence type="ECO:0000256" key="1">
    <source>
        <dbReference type="SAM" id="MobiDB-lite"/>
    </source>
</evidence>
<reference evidence="5" key="1">
    <citation type="journal article" date="2019" name="Int. J. Syst. Evol. Microbiol.">
        <title>The Global Catalogue of Microorganisms (GCM) 10K type strain sequencing project: providing services to taxonomists for standard genome sequencing and annotation.</title>
        <authorList>
            <consortium name="The Broad Institute Genomics Platform"/>
            <consortium name="The Broad Institute Genome Sequencing Center for Infectious Disease"/>
            <person name="Wu L."/>
            <person name="Ma J."/>
        </authorList>
    </citation>
    <scope>NUCLEOTIDE SEQUENCE [LARGE SCALE GENOMIC DNA]</scope>
    <source>
        <strain evidence="5">CCM 8905</strain>
    </source>
</reference>
<dbReference type="InterPro" id="IPR027994">
    <property type="entry name" value="WxL_dom"/>
</dbReference>